<comment type="catalytic activity">
    <reaction evidence="1">
        <text>ATP + protein L-histidine = ADP + protein N-phospho-L-histidine.</text>
        <dbReference type="EC" id="2.7.13.3"/>
    </reaction>
</comment>
<sequence length="270" mass="29529">MPKGQERSMLEYNASQSSRCDSRGSDAPYMQIDPRLLLSSIVHDFNNQLTPIVNILEELQRRRDSTGRELGKIDAAIYCAFRAKVLARQLLDFANPRPAMPEPTDMHQLLAQLEFVLTSILSPNIRLTLEVADRLPPAMIDQQLVERALLNVVLNARDAMPGGGDLTIAVDLAFPPSSKTGLPKRMIRLSVSDNGVGMEDRTLKMAGQPNFSTKRNGTGLGLATVRQIVESLGGGLSITSKHRHGTTIDMWLPATWASSSNGAGARREGE</sequence>
<dbReference type="CDD" id="cd00082">
    <property type="entry name" value="HisKA"/>
    <property type="match status" value="1"/>
</dbReference>
<evidence type="ECO:0000256" key="2">
    <source>
        <dbReference type="ARBA" id="ARBA00012438"/>
    </source>
</evidence>
<dbReference type="InterPro" id="IPR003661">
    <property type="entry name" value="HisK_dim/P_dom"/>
</dbReference>
<proteinExistence type="predicted"/>
<reference evidence="7" key="1">
    <citation type="submission" date="2017-03" db="EMBL/GenBank/DDBJ databases">
        <authorList>
            <person name="Safronova V.I."/>
            <person name="Sazanova A.L."/>
            <person name="Chirak E.R."/>
        </authorList>
    </citation>
    <scope>NUCLEOTIDE SEQUENCE [LARGE SCALE GENOMIC DNA]</scope>
    <source>
        <strain evidence="7">Ach-343</strain>
    </source>
</reference>
<evidence type="ECO:0000256" key="4">
    <source>
        <dbReference type="SAM" id="MobiDB-lite"/>
    </source>
</evidence>
<dbReference type="Gene3D" id="3.30.565.10">
    <property type="entry name" value="Histidine kinase-like ATPase, C-terminal domain"/>
    <property type="match status" value="1"/>
</dbReference>
<feature type="region of interest" description="Disordered" evidence="4">
    <location>
        <begin position="1"/>
        <end position="25"/>
    </location>
</feature>
<protein>
    <recommendedName>
        <fullName evidence="2">histidine kinase</fullName>
        <ecNumber evidence="2">2.7.13.3</ecNumber>
    </recommendedName>
</protein>
<dbReference type="InterPro" id="IPR005467">
    <property type="entry name" value="His_kinase_dom"/>
</dbReference>
<evidence type="ECO:0000256" key="1">
    <source>
        <dbReference type="ARBA" id="ARBA00000085"/>
    </source>
</evidence>
<dbReference type="InterPro" id="IPR003594">
    <property type="entry name" value="HATPase_dom"/>
</dbReference>
<dbReference type="AlphaFoldDB" id="A0A2W7CBZ8"/>
<dbReference type="InterPro" id="IPR036890">
    <property type="entry name" value="HATPase_C_sf"/>
</dbReference>
<evidence type="ECO:0000256" key="3">
    <source>
        <dbReference type="ARBA" id="ARBA00022553"/>
    </source>
</evidence>
<evidence type="ECO:0000313" key="7">
    <source>
        <dbReference type="Proteomes" id="UP000248616"/>
    </source>
</evidence>
<dbReference type="PANTHER" id="PTHR43065:SF42">
    <property type="entry name" value="TWO-COMPONENT SENSOR PPRA"/>
    <property type="match status" value="1"/>
</dbReference>
<dbReference type="InterPro" id="IPR004358">
    <property type="entry name" value="Sig_transdc_His_kin-like_C"/>
</dbReference>
<keyword evidence="7" id="KW-1185">Reference proteome</keyword>
<dbReference type="OrthoDB" id="9805722at2"/>
<dbReference type="EMBL" id="MZXV01000076">
    <property type="protein sequence ID" value="PZV33993.1"/>
    <property type="molecule type" value="Genomic_DNA"/>
</dbReference>
<evidence type="ECO:0000259" key="5">
    <source>
        <dbReference type="PROSITE" id="PS50109"/>
    </source>
</evidence>
<accession>A0A2W7CBZ8</accession>
<dbReference type="SMART" id="SM00387">
    <property type="entry name" value="HATPase_c"/>
    <property type="match status" value="1"/>
</dbReference>
<feature type="domain" description="Histidine kinase" evidence="5">
    <location>
        <begin position="40"/>
        <end position="256"/>
    </location>
</feature>
<organism evidence="6 7">
    <name type="scientific">Mesorhizobium kowhaii</name>
    <dbReference type="NCBI Taxonomy" id="1300272"/>
    <lineage>
        <taxon>Bacteria</taxon>
        <taxon>Pseudomonadati</taxon>
        <taxon>Pseudomonadota</taxon>
        <taxon>Alphaproteobacteria</taxon>
        <taxon>Hyphomicrobiales</taxon>
        <taxon>Phyllobacteriaceae</taxon>
        <taxon>Mesorhizobium</taxon>
    </lineage>
</organism>
<dbReference type="GO" id="GO:0000155">
    <property type="term" value="F:phosphorelay sensor kinase activity"/>
    <property type="evidence" value="ECO:0007669"/>
    <property type="project" value="InterPro"/>
</dbReference>
<evidence type="ECO:0000313" key="6">
    <source>
        <dbReference type="EMBL" id="PZV33993.1"/>
    </source>
</evidence>
<name>A0A2W7CBZ8_9HYPH</name>
<keyword evidence="3" id="KW-0597">Phosphoprotein</keyword>
<dbReference type="Gene3D" id="1.10.287.130">
    <property type="match status" value="1"/>
</dbReference>
<dbReference type="EC" id="2.7.13.3" evidence="2"/>
<dbReference type="Pfam" id="PF02518">
    <property type="entry name" value="HATPase_c"/>
    <property type="match status" value="1"/>
</dbReference>
<dbReference type="Proteomes" id="UP000248616">
    <property type="component" value="Unassembled WGS sequence"/>
</dbReference>
<dbReference type="PANTHER" id="PTHR43065">
    <property type="entry name" value="SENSOR HISTIDINE KINASE"/>
    <property type="match status" value="1"/>
</dbReference>
<dbReference type="PROSITE" id="PS50109">
    <property type="entry name" value="HIS_KIN"/>
    <property type="match status" value="1"/>
</dbReference>
<gene>
    <name evidence="6" type="ORF">B5V02_33315</name>
</gene>
<dbReference type="SUPFAM" id="SSF55874">
    <property type="entry name" value="ATPase domain of HSP90 chaperone/DNA topoisomerase II/histidine kinase"/>
    <property type="match status" value="1"/>
</dbReference>
<comment type="caution">
    <text evidence="6">The sequence shown here is derived from an EMBL/GenBank/DDBJ whole genome shotgun (WGS) entry which is preliminary data.</text>
</comment>
<dbReference type="PRINTS" id="PR00344">
    <property type="entry name" value="BCTRLSENSOR"/>
</dbReference>